<evidence type="ECO:0000256" key="16">
    <source>
        <dbReference type="ARBA" id="ARBA00050981"/>
    </source>
</evidence>
<accession>A0A7S8DA79</accession>
<dbReference type="GO" id="GO:0006535">
    <property type="term" value="P:cysteine biosynthetic process from serine"/>
    <property type="evidence" value="ECO:0007669"/>
    <property type="project" value="InterPro"/>
</dbReference>
<evidence type="ECO:0000256" key="9">
    <source>
        <dbReference type="ARBA" id="ARBA00022771"/>
    </source>
</evidence>
<keyword evidence="10" id="KW-0862">Zinc</keyword>
<sequence>MNAFRCMRPVAARVPFQRSTLPRVARAYSSKAYEYIQVSQPKPGVGQVTLNRPKALNALCTPLIKELNQALLEFNAADDTSVIVLTGSQKAFAAGADIKEMAPLTFAEAYTNSFIESWSDLTTQIKKPIIAAVSGHALGGGCELAMMCDLIYCTENANFGQPEIKLGTVPGAGGSQRLTRAIGKSKAMELILTGKNFSGVDAEKWGLAARTFPTHEALMEETLKLAETIAGYSKVAVQAAKEVVNKSQDLPLRDGVEFERRVFHSLFGSQDQKIDQGISLLVICTELLYQPLTLLDCLHTFCGACLKEWFTFQAATAERSPNPPAPGTNIFTCPSCRATVRNTQHNATVVTLLDMFIAASPGKDRSAVEKEEMAKKYKPGDQVLPTINTRRTAEERRAYAEDRRLIDEVTELSLQEAGVSSAPPRTRRRRESRSADDRRRSSRDRERDRERDRSLDSRHQRGSRRPRMEDGGRHSSDQLPAEGERRRRRSESRQRQIEHQSSIRSLISSGDMSERDIEREIESFARQIQEEGLLDGLDLDNIDLSRDDELSRRITEAYRRRQRDRTRQEARRNNYPPLTRPAENSTADARMLAPEGGRTRERSRPHSRSASAASATSAASQTEERSRPQTNAASASLEVQEPVRRPRRRTASGGRSSTTPVFPTATAAENRPATRSSTDLGSRSQTTDPTQSRPSLSEGRSTSTPIHTAPFPNPTEAASSTNTGSLSFASRQGNVASASVLPLFSHHDPAAGRSNRPRPVDLAIVHQTVTSPISSPTVSGHQRTRSHLYPEPSVSCSRCNKPHIEYEVHYNCSICANGQWNMCLDCYRAGKGCLYWFGFGYGAWAKWEKTRQQQGDPSLAKPHMLTASRYRPPRSAPGGADGRKTLTTDDPRHRLESGTFCANCSAWTNDCYWRCNICNEGDWGFCNDCVNQGRSCTHTLLPLAHEATQPNQSRSGSPPRSPGRPTAATILKGPNASNIGPFKPLTFTTRCDVCQEPIQPNQARYHCYHCTSTLVSDATPGDYDICSSCYGNLVVQRQISPENGHSGWRRCLNGHRMVVVAFTDGKIGLWRYIAQDLVGGRGLKSDAPEKPEHREKGLLKWVWHDDDQELARLVTREVSETAPTESGFTQTFPPDGGVGMKATARFGWYPKAGADDELLFPRGAEIKEIEDVNGEWFFGANTVPSPTARDCAIADRGPTIKYISHYQAGPPRLTTNPLVLGSSDVCSSVNWLFVKLAKLHIKNMFRPTARRLAASAAKAAAAPTSHTLNVARAQGVSRGLTGAIGNTPLIRLNRLSDETGCEVLGKAEFMNPGGSVKDRAALYVVKDAEERGLLKPGGTVVEGTAGNTGIGLAHVCRSRGYKLVIYMPNTQSQGKIDLLRLLGAEVYPVPAVAFDNPENYNHQARRHAERLDNAVWTNQFDNTANRRAHIETTGPEIWAQTDGKVDAFTCATGTAGTLAGITRYLKDVSNGRVKSFLADPPGSVLHSYVSSGGKLNERTGSSITEGIGQGRITDNLQPDIGLVDGSLHISDEKSIEMVYRCLDEEGLYLGASSSLNVVAAKEVAEKLGKGHTVVTVLCDGAYRYADRLFSRKWLTDKKLLGAIPKHLEKYIVLP</sequence>
<evidence type="ECO:0000256" key="24">
    <source>
        <dbReference type="SAM" id="MobiDB-lite"/>
    </source>
</evidence>
<keyword evidence="12" id="KW-0809">Transit peptide</keyword>
<dbReference type="Gene3D" id="1.10.12.10">
    <property type="entry name" value="Lyase 2-enoyl-coa Hydratase, Chain A, domain 2"/>
    <property type="match status" value="1"/>
</dbReference>
<evidence type="ECO:0000256" key="14">
    <source>
        <dbReference type="ARBA" id="ARBA00023192"/>
    </source>
</evidence>
<name>A0A7S8DA79_FUSCU</name>
<evidence type="ECO:0000256" key="1">
    <source>
        <dbReference type="ARBA" id="ARBA00001933"/>
    </source>
</evidence>
<evidence type="ECO:0000256" key="2">
    <source>
        <dbReference type="ARBA" id="ARBA00004173"/>
    </source>
</evidence>
<evidence type="ECO:0000256" key="4">
    <source>
        <dbReference type="ARBA" id="ARBA00007103"/>
    </source>
</evidence>
<dbReference type="InterPro" id="IPR036052">
    <property type="entry name" value="TrpB-like_PALP_sf"/>
</dbReference>
<feature type="region of interest" description="Disordered" evidence="24">
    <location>
        <begin position="559"/>
        <end position="728"/>
    </location>
</feature>
<reference evidence="26" key="1">
    <citation type="submission" date="2020-11" db="EMBL/GenBank/DDBJ databases">
        <title>The chromosome-scale genome resource for two endophytic Fusarium species: F. culmorum and F. pseudograminearum.</title>
        <authorList>
            <person name="Yuan Z."/>
        </authorList>
    </citation>
    <scope>NUCLEOTIDE SEQUENCE</scope>
    <source>
        <strain evidence="26">Class2-1B</strain>
    </source>
</reference>
<dbReference type="PROSITE" id="PS00901">
    <property type="entry name" value="CYS_SYNTHASE"/>
    <property type="match status" value="1"/>
</dbReference>
<evidence type="ECO:0000256" key="11">
    <source>
        <dbReference type="ARBA" id="ARBA00022898"/>
    </source>
</evidence>
<comment type="catalytic activity">
    <reaction evidence="15">
        <text>O-acetyl-L-serine + hydrogen sulfide = L-cysteine + acetate</text>
        <dbReference type="Rhea" id="RHEA:14829"/>
        <dbReference type="ChEBI" id="CHEBI:29919"/>
        <dbReference type="ChEBI" id="CHEBI:30089"/>
        <dbReference type="ChEBI" id="CHEBI:35235"/>
        <dbReference type="ChEBI" id="CHEBI:58340"/>
        <dbReference type="EC" id="2.5.1.47"/>
    </reaction>
</comment>
<evidence type="ECO:0000256" key="3">
    <source>
        <dbReference type="ARBA" id="ARBA00004962"/>
    </source>
</evidence>
<comment type="pathway">
    <text evidence="3">Amino-acid biosynthesis; L-cysteine biosynthesis; L-cysteine from L-serine: step 2/2.</text>
</comment>
<evidence type="ECO:0000256" key="13">
    <source>
        <dbReference type="ARBA" id="ARBA00023128"/>
    </source>
</evidence>
<evidence type="ECO:0000256" key="17">
    <source>
        <dbReference type="ARBA" id="ARBA00058228"/>
    </source>
</evidence>
<dbReference type="NCBIfam" id="NF007989">
    <property type="entry name" value="PRK10717.1"/>
    <property type="match status" value="1"/>
</dbReference>
<comment type="similarity">
    <text evidence="23">Belongs to the enoyl-CoA hydratase/isomerase family.</text>
</comment>
<dbReference type="InterPro" id="IPR050214">
    <property type="entry name" value="Cys_Synth/Cystath_Beta-Synth"/>
</dbReference>
<dbReference type="FunFam" id="3.40.50.1100:FF:000011">
    <property type="entry name" value="Cysteine synthase (o-acetylserine)"/>
    <property type="match status" value="1"/>
</dbReference>
<dbReference type="Gene3D" id="3.90.226.10">
    <property type="entry name" value="2-enoyl-CoA Hydratase, Chain A, domain 1"/>
    <property type="match status" value="1"/>
</dbReference>
<dbReference type="FunFam" id="3.40.50.1100:FF:000049">
    <property type="entry name" value="Cysteine synthase, putative"/>
    <property type="match status" value="1"/>
</dbReference>
<proteinExistence type="inferred from homology"/>
<dbReference type="InterPro" id="IPR029045">
    <property type="entry name" value="ClpP/crotonase-like_dom_sf"/>
</dbReference>
<dbReference type="PROSITE" id="PS00518">
    <property type="entry name" value="ZF_RING_1"/>
    <property type="match status" value="1"/>
</dbReference>
<dbReference type="Proteomes" id="UP000663297">
    <property type="component" value="Chromosome 3"/>
</dbReference>
<dbReference type="PROSITE" id="PS50089">
    <property type="entry name" value="ZF_RING_2"/>
    <property type="match status" value="1"/>
</dbReference>
<keyword evidence="6" id="KW-0028">Amino-acid biosynthesis</keyword>
<evidence type="ECO:0000256" key="21">
    <source>
        <dbReference type="ARBA" id="ARBA00081847"/>
    </source>
</evidence>
<feature type="compositionally biased region" description="Polar residues" evidence="24">
    <location>
        <begin position="716"/>
        <end position="728"/>
    </location>
</feature>
<comment type="similarity">
    <text evidence="4">Belongs to the cysteine synthase/cystathionine beta-synthase family.</text>
</comment>
<feature type="compositionally biased region" description="Basic and acidic residues" evidence="24">
    <location>
        <begin position="559"/>
        <end position="572"/>
    </location>
</feature>
<evidence type="ECO:0000256" key="18">
    <source>
        <dbReference type="ARBA" id="ARBA00072087"/>
    </source>
</evidence>
<evidence type="ECO:0000256" key="22">
    <source>
        <dbReference type="PROSITE-ProRule" id="PRU00175"/>
    </source>
</evidence>
<evidence type="ECO:0000259" key="25">
    <source>
        <dbReference type="PROSITE" id="PS50089"/>
    </source>
</evidence>
<dbReference type="FunFam" id="3.90.226.10:FF:000019">
    <property type="entry name" value="Enoyl-CoA hydratase, mitochondrial"/>
    <property type="match status" value="1"/>
</dbReference>
<dbReference type="InterPro" id="IPR043145">
    <property type="entry name" value="Znf_ZZ_sf"/>
</dbReference>
<dbReference type="InterPro" id="IPR018957">
    <property type="entry name" value="Znf_C3HC4_RING-type"/>
</dbReference>
<feature type="compositionally biased region" description="Polar residues" evidence="24">
    <location>
        <begin position="673"/>
        <end position="706"/>
    </location>
</feature>
<dbReference type="Pfam" id="PF00097">
    <property type="entry name" value="zf-C3HC4"/>
    <property type="match status" value="1"/>
</dbReference>
<dbReference type="InterPro" id="IPR001841">
    <property type="entry name" value="Znf_RING"/>
</dbReference>
<evidence type="ECO:0000256" key="20">
    <source>
        <dbReference type="ARBA" id="ARBA00079147"/>
    </source>
</evidence>
<dbReference type="InterPro" id="IPR001216">
    <property type="entry name" value="P-phosphate_BS"/>
</dbReference>
<feature type="region of interest" description="Disordered" evidence="24">
    <location>
        <begin position="415"/>
        <end position="514"/>
    </location>
</feature>
<evidence type="ECO:0000313" key="27">
    <source>
        <dbReference type="Proteomes" id="UP000663297"/>
    </source>
</evidence>
<dbReference type="SUPFAM" id="SSF52096">
    <property type="entry name" value="ClpP/crotonase"/>
    <property type="match status" value="1"/>
</dbReference>
<feature type="compositionally biased region" description="Low complexity" evidence="24">
    <location>
        <begin position="651"/>
        <end position="660"/>
    </location>
</feature>
<keyword evidence="8" id="KW-0479">Metal-binding</keyword>
<dbReference type="InterPro" id="IPR013083">
    <property type="entry name" value="Znf_RING/FYVE/PHD"/>
</dbReference>
<evidence type="ECO:0000256" key="5">
    <source>
        <dbReference type="ARBA" id="ARBA00012681"/>
    </source>
</evidence>
<dbReference type="InterPro" id="IPR001753">
    <property type="entry name" value="Enoyl-CoA_hydra/iso"/>
</dbReference>
<comment type="catalytic activity">
    <reaction evidence="16">
        <text>O-succinyl-L-serine + hydrogen sulfide = L-cysteine + succinate</text>
        <dbReference type="Rhea" id="RHEA:53816"/>
        <dbReference type="ChEBI" id="CHEBI:29919"/>
        <dbReference type="ChEBI" id="CHEBI:30031"/>
        <dbReference type="ChEBI" id="CHEBI:35235"/>
        <dbReference type="ChEBI" id="CHEBI:136856"/>
    </reaction>
</comment>
<dbReference type="Gene3D" id="3.40.50.1100">
    <property type="match status" value="2"/>
</dbReference>
<organism evidence="26 27">
    <name type="scientific">Fusarium culmorum</name>
    <dbReference type="NCBI Taxonomy" id="5516"/>
    <lineage>
        <taxon>Eukaryota</taxon>
        <taxon>Fungi</taxon>
        <taxon>Dikarya</taxon>
        <taxon>Ascomycota</taxon>
        <taxon>Pezizomycotina</taxon>
        <taxon>Sordariomycetes</taxon>
        <taxon>Hypocreomycetidae</taxon>
        <taxon>Hypocreales</taxon>
        <taxon>Nectriaceae</taxon>
        <taxon>Fusarium</taxon>
    </lineage>
</organism>
<protein>
    <recommendedName>
        <fullName evidence="18">Cysteine synthase 1</fullName>
        <ecNumber evidence="5">2.5.1.47</ecNumber>
    </recommendedName>
    <alternativeName>
        <fullName evidence="19">O-acetylserine (thiol)-lyase 1</fullName>
    </alternativeName>
    <alternativeName>
        <fullName evidence="20">O-acetylserine sulfhydrylase 1</fullName>
    </alternativeName>
    <alternativeName>
        <fullName evidence="21">O-succinylserine sulfhydrylase</fullName>
    </alternativeName>
</protein>
<gene>
    <name evidence="26" type="ORF">HYE67_006990</name>
</gene>
<feature type="region of interest" description="Disordered" evidence="24">
    <location>
        <begin position="853"/>
        <end position="891"/>
    </location>
</feature>
<comment type="cofactor">
    <cofactor evidence="1">
        <name>pyridoxal 5'-phosphate</name>
        <dbReference type="ChEBI" id="CHEBI:597326"/>
    </cofactor>
</comment>
<feature type="compositionally biased region" description="Low complexity" evidence="24">
    <location>
        <begin position="608"/>
        <end position="621"/>
    </location>
</feature>
<dbReference type="CDD" id="cd01561">
    <property type="entry name" value="CBS_like"/>
    <property type="match status" value="1"/>
</dbReference>
<evidence type="ECO:0000256" key="10">
    <source>
        <dbReference type="ARBA" id="ARBA00022833"/>
    </source>
</evidence>
<comment type="subcellular location">
    <subcellularLocation>
        <location evidence="2">Mitochondrion</location>
    </subcellularLocation>
</comment>
<evidence type="ECO:0000256" key="7">
    <source>
        <dbReference type="ARBA" id="ARBA00022679"/>
    </source>
</evidence>
<feature type="region of interest" description="Disordered" evidence="24">
    <location>
        <begin position="947"/>
        <end position="973"/>
    </location>
</feature>
<dbReference type="Pfam" id="PF00378">
    <property type="entry name" value="ECH_1"/>
    <property type="match status" value="1"/>
</dbReference>
<dbReference type="SUPFAM" id="SSF53686">
    <property type="entry name" value="Tryptophan synthase beta subunit-like PLP-dependent enzymes"/>
    <property type="match status" value="1"/>
</dbReference>
<keyword evidence="13" id="KW-0496">Mitochondrion</keyword>
<feature type="compositionally biased region" description="Basic and acidic residues" evidence="24">
    <location>
        <begin position="881"/>
        <end position="891"/>
    </location>
</feature>
<evidence type="ECO:0000256" key="15">
    <source>
        <dbReference type="ARBA" id="ARBA00047931"/>
    </source>
</evidence>
<evidence type="ECO:0000256" key="8">
    <source>
        <dbReference type="ARBA" id="ARBA00022723"/>
    </source>
</evidence>
<feature type="compositionally biased region" description="Basic and acidic residues" evidence="24">
    <location>
        <begin position="432"/>
        <end position="459"/>
    </location>
</feature>
<evidence type="ECO:0000256" key="12">
    <source>
        <dbReference type="ARBA" id="ARBA00022946"/>
    </source>
</evidence>
<keyword evidence="11" id="KW-0663">Pyridoxal phosphate</keyword>
<dbReference type="PANTHER" id="PTHR10314">
    <property type="entry name" value="CYSTATHIONINE BETA-SYNTHASE"/>
    <property type="match status" value="1"/>
</dbReference>
<dbReference type="EC" id="2.5.1.47" evidence="5"/>
<evidence type="ECO:0000256" key="6">
    <source>
        <dbReference type="ARBA" id="ARBA00022605"/>
    </source>
</evidence>
<dbReference type="CDD" id="cd06558">
    <property type="entry name" value="crotonase-like"/>
    <property type="match status" value="1"/>
</dbReference>
<dbReference type="Pfam" id="PF00291">
    <property type="entry name" value="PALP"/>
    <property type="match status" value="1"/>
</dbReference>
<evidence type="ECO:0000256" key="19">
    <source>
        <dbReference type="ARBA" id="ARBA00078262"/>
    </source>
</evidence>
<keyword evidence="9 22" id="KW-0863">Zinc-finger</keyword>
<dbReference type="InterPro" id="IPR018376">
    <property type="entry name" value="Enoyl-CoA_hyd/isom_CS"/>
</dbReference>
<feature type="compositionally biased region" description="Basic and acidic residues" evidence="24">
    <location>
        <begin position="466"/>
        <end position="476"/>
    </location>
</feature>
<dbReference type="SUPFAM" id="SSF57850">
    <property type="entry name" value="RING/U-box"/>
    <property type="match status" value="2"/>
</dbReference>
<evidence type="ECO:0000313" key="26">
    <source>
        <dbReference type="EMBL" id="QPC64759.1"/>
    </source>
</evidence>
<dbReference type="GO" id="GO:0005739">
    <property type="term" value="C:mitochondrion"/>
    <property type="evidence" value="ECO:0007669"/>
    <property type="project" value="UniProtKB-SubCell"/>
</dbReference>
<dbReference type="EMBL" id="CP064749">
    <property type="protein sequence ID" value="QPC64759.1"/>
    <property type="molecule type" value="Genomic_DNA"/>
</dbReference>
<dbReference type="GO" id="GO:0004124">
    <property type="term" value="F:cysteine synthase activity"/>
    <property type="evidence" value="ECO:0007669"/>
    <property type="project" value="UniProtKB-EC"/>
</dbReference>
<feature type="domain" description="RING-type" evidence="25">
    <location>
        <begin position="283"/>
        <end position="337"/>
    </location>
</feature>
<dbReference type="PROSITE" id="PS00166">
    <property type="entry name" value="ENOYL_COA_HYDRATASE"/>
    <property type="match status" value="1"/>
</dbReference>
<keyword evidence="14" id="KW-0198">Cysteine biosynthesis</keyword>
<comment type="function">
    <text evidence="17">Catalyzes the conversion of O-succinyl-L-serine into cysteine, the last step in the cysteine biosynthesis pathway. Can also use O-acetyl-L-serine.</text>
</comment>
<dbReference type="GO" id="GO:0008270">
    <property type="term" value="F:zinc ion binding"/>
    <property type="evidence" value="ECO:0007669"/>
    <property type="project" value="UniProtKB-KW"/>
</dbReference>
<dbReference type="InterPro" id="IPR017907">
    <property type="entry name" value="Znf_RING_CS"/>
</dbReference>
<feature type="region of interest" description="Disordered" evidence="24">
    <location>
        <begin position="372"/>
        <end position="396"/>
    </location>
</feature>
<keyword evidence="7" id="KW-0808">Transferase</keyword>
<dbReference type="InterPro" id="IPR001926">
    <property type="entry name" value="TrpB-like_PALP"/>
</dbReference>
<evidence type="ECO:0000256" key="23">
    <source>
        <dbReference type="RuleBase" id="RU003707"/>
    </source>
</evidence>
<dbReference type="Gene3D" id="3.30.60.90">
    <property type="match status" value="1"/>
</dbReference>
<dbReference type="InterPro" id="IPR014748">
    <property type="entry name" value="Enoyl-CoA_hydra_C"/>
</dbReference>
<dbReference type="Gene3D" id="3.30.40.10">
    <property type="entry name" value="Zinc/RING finger domain, C3HC4 (zinc finger)"/>
    <property type="match status" value="1"/>
</dbReference>